<evidence type="ECO:0000256" key="1">
    <source>
        <dbReference type="SAM" id="Phobius"/>
    </source>
</evidence>
<feature type="non-terminal residue" evidence="2">
    <location>
        <position position="1"/>
    </location>
</feature>
<keyword evidence="1" id="KW-1133">Transmembrane helix</keyword>
<proteinExistence type="predicted"/>
<sequence length="64" mass="7404">FPLTFSTIATRLLKESREFSISHTGTFLIALNFSIHYLLFCPPLHVNKHKPYGSAYLDHRLLDN</sequence>
<protein>
    <submittedName>
        <fullName evidence="2">Uncharacterized protein</fullName>
    </submittedName>
</protein>
<comment type="caution">
    <text evidence="2">The sequence shown here is derived from an EMBL/GenBank/DDBJ whole genome shotgun (WGS) entry which is preliminary data.</text>
</comment>
<dbReference type="AlphaFoldDB" id="A0A3M7PKG7"/>
<dbReference type="Proteomes" id="UP000276133">
    <property type="component" value="Unassembled WGS sequence"/>
</dbReference>
<gene>
    <name evidence="2" type="ORF">BpHYR1_026657</name>
</gene>
<evidence type="ECO:0000313" key="2">
    <source>
        <dbReference type="EMBL" id="RMZ99478.1"/>
    </source>
</evidence>
<accession>A0A3M7PKG7</accession>
<keyword evidence="1" id="KW-0472">Membrane</keyword>
<organism evidence="2 3">
    <name type="scientific">Brachionus plicatilis</name>
    <name type="common">Marine rotifer</name>
    <name type="synonym">Brachionus muelleri</name>
    <dbReference type="NCBI Taxonomy" id="10195"/>
    <lineage>
        <taxon>Eukaryota</taxon>
        <taxon>Metazoa</taxon>
        <taxon>Spiralia</taxon>
        <taxon>Gnathifera</taxon>
        <taxon>Rotifera</taxon>
        <taxon>Eurotatoria</taxon>
        <taxon>Monogononta</taxon>
        <taxon>Pseudotrocha</taxon>
        <taxon>Ploima</taxon>
        <taxon>Brachionidae</taxon>
        <taxon>Brachionus</taxon>
    </lineage>
</organism>
<reference evidence="2 3" key="1">
    <citation type="journal article" date="2018" name="Sci. Rep.">
        <title>Genomic signatures of local adaptation to the degree of environmental predictability in rotifers.</title>
        <authorList>
            <person name="Franch-Gras L."/>
            <person name="Hahn C."/>
            <person name="Garcia-Roger E.M."/>
            <person name="Carmona M.J."/>
            <person name="Serra M."/>
            <person name="Gomez A."/>
        </authorList>
    </citation>
    <scope>NUCLEOTIDE SEQUENCE [LARGE SCALE GENOMIC DNA]</scope>
    <source>
        <strain evidence="2">HYR1</strain>
    </source>
</reference>
<dbReference type="EMBL" id="REGN01010205">
    <property type="protein sequence ID" value="RMZ99478.1"/>
    <property type="molecule type" value="Genomic_DNA"/>
</dbReference>
<evidence type="ECO:0000313" key="3">
    <source>
        <dbReference type="Proteomes" id="UP000276133"/>
    </source>
</evidence>
<name>A0A3M7PKG7_BRAPC</name>
<keyword evidence="3" id="KW-1185">Reference proteome</keyword>
<keyword evidence="1" id="KW-0812">Transmembrane</keyword>
<feature type="transmembrane region" description="Helical" evidence="1">
    <location>
        <begin position="20"/>
        <end position="40"/>
    </location>
</feature>